<evidence type="ECO:0000256" key="3">
    <source>
        <dbReference type="ARBA" id="ARBA00022723"/>
    </source>
</evidence>
<reference evidence="14" key="1">
    <citation type="submission" date="2021-07" db="EMBL/GenBank/DDBJ databases">
        <authorList>
            <person name="Catto M.A."/>
            <person name="Jacobson A."/>
            <person name="Kennedy G."/>
            <person name="Labadie P."/>
            <person name="Hunt B.G."/>
            <person name="Srinivasan R."/>
        </authorList>
    </citation>
    <scope>NUCLEOTIDE SEQUENCE</scope>
    <source>
        <strain evidence="14">PL_HMW_Pooled</strain>
        <tissue evidence="14">Head</tissue>
    </source>
</reference>
<evidence type="ECO:0000256" key="12">
    <source>
        <dbReference type="SAM" id="MobiDB-lite"/>
    </source>
</evidence>
<comment type="caution">
    <text evidence="14">The sequence shown here is derived from an EMBL/GenBank/DDBJ whole genome shotgun (WGS) entry which is preliminary data.</text>
</comment>
<feature type="region of interest" description="Disordered" evidence="12">
    <location>
        <begin position="860"/>
        <end position="881"/>
    </location>
</feature>
<dbReference type="PROSITE" id="PS00028">
    <property type="entry name" value="ZINC_FINGER_C2H2_1"/>
    <property type="match status" value="10"/>
</dbReference>
<dbReference type="InterPro" id="IPR036236">
    <property type="entry name" value="Znf_C2H2_sf"/>
</dbReference>
<evidence type="ECO:0000256" key="2">
    <source>
        <dbReference type="ARBA" id="ARBA00004123"/>
    </source>
</evidence>
<feature type="domain" description="C2H2-type" evidence="13">
    <location>
        <begin position="1385"/>
        <end position="1412"/>
    </location>
</feature>
<evidence type="ECO:0000256" key="11">
    <source>
        <dbReference type="PROSITE-ProRule" id="PRU00042"/>
    </source>
</evidence>
<evidence type="ECO:0000256" key="1">
    <source>
        <dbReference type="ARBA" id="ARBA00003767"/>
    </source>
</evidence>
<feature type="domain" description="C2H2-type" evidence="13">
    <location>
        <begin position="1532"/>
        <end position="1561"/>
    </location>
</feature>
<keyword evidence="8" id="KW-0238">DNA-binding</keyword>
<dbReference type="PANTHER" id="PTHR24384:SF189">
    <property type="entry name" value="C2H2-TYPE DOMAIN-CONTAINING PROTEIN-RELATED"/>
    <property type="match status" value="1"/>
</dbReference>
<feature type="region of interest" description="Disordered" evidence="12">
    <location>
        <begin position="1144"/>
        <end position="1176"/>
    </location>
</feature>
<feature type="domain" description="C2H2-type" evidence="13">
    <location>
        <begin position="1563"/>
        <end position="1590"/>
    </location>
</feature>
<feature type="region of interest" description="Disordered" evidence="12">
    <location>
        <begin position="794"/>
        <end position="813"/>
    </location>
</feature>
<feature type="domain" description="C2H2-type" evidence="13">
    <location>
        <begin position="51"/>
        <end position="73"/>
    </location>
</feature>
<dbReference type="SUPFAM" id="SSF57667">
    <property type="entry name" value="beta-beta-alpha zinc fingers"/>
    <property type="match status" value="5"/>
</dbReference>
<dbReference type="GO" id="GO:0000978">
    <property type="term" value="F:RNA polymerase II cis-regulatory region sequence-specific DNA binding"/>
    <property type="evidence" value="ECO:0007669"/>
    <property type="project" value="TreeGrafter"/>
</dbReference>
<comment type="function">
    <text evidence="1">May be involved in transcriptional regulation.</text>
</comment>
<gene>
    <name evidence="14" type="ORF">KUF71_019256</name>
</gene>
<dbReference type="Gene3D" id="3.30.160.60">
    <property type="entry name" value="Classic Zinc Finger"/>
    <property type="match status" value="6"/>
</dbReference>
<dbReference type="SMART" id="SM00355">
    <property type="entry name" value="ZnF_C2H2"/>
    <property type="match status" value="11"/>
</dbReference>
<dbReference type="EMBL" id="JAHWGI010000083">
    <property type="protein sequence ID" value="KAK3909000.1"/>
    <property type="molecule type" value="Genomic_DNA"/>
</dbReference>
<evidence type="ECO:0000259" key="13">
    <source>
        <dbReference type="PROSITE" id="PS50157"/>
    </source>
</evidence>
<feature type="domain" description="C2H2-type" evidence="13">
    <location>
        <begin position="1622"/>
        <end position="1649"/>
    </location>
</feature>
<feature type="domain" description="C2H2-type" evidence="13">
    <location>
        <begin position="1704"/>
        <end position="1736"/>
    </location>
</feature>
<evidence type="ECO:0000256" key="10">
    <source>
        <dbReference type="ARBA" id="ARBA00023242"/>
    </source>
</evidence>
<accession>A0AAE1GW97</accession>
<evidence type="ECO:0000256" key="9">
    <source>
        <dbReference type="ARBA" id="ARBA00023163"/>
    </source>
</evidence>
<evidence type="ECO:0000256" key="5">
    <source>
        <dbReference type="ARBA" id="ARBA00022771"/>
    </source>
</evidence>
<feature type="domain" description="C2H2-type" evidence="13">
    <location>
        <begin position="1650"/>
        <end position="1677"/>
    </location>
</feature>
<evidence type="ECO:0000256" key="8">
    <source>
        <dbReference type="ARBA" id="ARBA00023125"/>
    </source>
</evidence>
<dbReference type="GO" id="GO:0005634">
    <property type="term" value="C:nucleus"/>
    <property type="evidence" value="ECO:0007669"/>
    <property type="project" value="UniProtKB-SubCell"/>
</dbReference>
<feature type="compositionally biased region" description="Low complexity" evidence="12">
    <location>
        <begin position="860"/>
        <end position="871"/>
    </location>
</feature>
<feature type="compositionally biased region" description="Polar residues" evidence="12">
    <location>
        <begin position="1164"/>
        <end position="1176"/>
    </location>
</feature>
<name>A0AAE1GW97_9NEOP</name>
<sequence>MSLSSFGGVLVDTPSDLTVQSILASHTNLLPHTSFLPGPTTEITLDEDDVFQCGRCKRIFTSFHQFMLHKQEHQIAGMEGLCVILLSFISLIFRIVVTIDAGTFFVVSTPEQIEDSLTFDLNSDLNSTVTDTVPAETEVCLPSTHLLKETCEQFILPDSLRNNEARNTNDVLDFSTLNDSTFEEISTATDQSLILSESSALTFPIEQSILNINTSDQLPPGGYVSDNIPDLDNSLISHKLMHNADCSSSTNVWMQTHKSESNSSNFLNPGFSSEQNFFIEDCGKTLSAPINFNNGNLLNEVPYSDEKQMYLNENSSSDSHTVERGLSETEEMLLQTSKDYLSSCELLEELEKNSQHQVLGDSNLQTTDVMGIDISLITNTGVEDTLVESSGLQPQVTSIVSELNQQIQEDCNILANECHAYQSNCRALKDECNIQVKKHYPALNQNCLNLDIKCNDPKTNCNNVTSSSSNSECELHLKDCSAVGDCNIATIHDSSGQKAVEDKCSPPPSSKNNLTYKSQKITLSGGTVDSSIKADHFLILGKRGTLNENKHSKTSTSKLGNAVLDQEFQTVSLVCESKEQEFQGLVKTEKEQDAIYRHGLEASTDDLGCDSLGNETKTDLNYFKKETKQVHSLSSQEGGPSFDGGNSVDVDNDFLLAQDCGSNFDRGSSNFSGNDSKQRKDKVVPSTSSIPIVYPARCKIEEISTTNVDPICTGNDISVAPVKDSVFRSALCSIELGKPVMFQESVNINETDLESVNILSESSISLKKPKFGKSGDKYFVSAEADSASIGTSFEEQISDQEDDVNTTKSCSGHSGDDYSHYKSTCKVNNNQTVWFFSLDHDYDLIKSSDADHHEGNLKVDQQQLDSQSESSENSKTTHEENAFQITKEYDDVSKQIEAERSIMDLAAKLDNTKIETNCSIQHLKGHSGALSVLSCDMSDQCNALTNNKYNSESPHPPELYNDIVNADNIYVDIDSDSTQPELKAYSIGETLIEFDSEPTQPVIFIDVCRDQTAHSGCKDFDAGCSASNIIASSKCDLESVGHYDTPQEEFCISVFDCDKEERKNLMDDKKILETVCNAGQDFVDSVSVVYSTYEEESTTFNKLWSNEIKLRNENNQPENDVSAERQTNDLTTCDYDDSISRKRKGNRATCKQDLSKSKRIATPVGNSRSKSSASSMCTILKKSQPTIGTRSSQPNILKKSPKKLQPLTDKNTFADNSDSDQWIQDVVHVNVKSKTFNSSEHSSFISSSVILPSALRSENCFEELSDQENALVNKTRSHSEEKELSLDISPTIKDLPSGRYTLEEDGCLDPDKVAMSAVTAKSRNSFRLVKTSTTLTNLTMPPENITISKREANEILSLSVPTQSSNIRKAKKTRESVFEPRAPKLTCEYCNKQFAKLFDLRQHQRSHTGEKPFHCNACGKSFAQKSNLKKHIRTHKVWPKIVSTLPENIIEKVNTNENAVEESNVKDVSSEKINVVEVHKSLQSACARAIPYKKKEELIVNNSYFCQFCGISFVTYSEFKSHLKSHEDEKVYFCSEDECKKTFPDFDSYVAHVRQHDSLKTSYPCHICNGTFSSPPDLKDHQKTHVRNSASRRYLVKCPKCRSRFLSQEALENHLRTVTHDLPCPECQTIFSCERSLRRHLAIHSTALPFACDVCGKRFKTAMYLNSHSVMHQEDRPFACSQCPSKFAKKDRLSRHLLIHAERLKCPFHSHLSCSREFTRPDKLKLHVLAHSEHDSSDCFFCKKQRLKFSAKKGYHNVYHQNSKMTPSLKEKAQAFLEVDKIIDSTSNLNSTKSQGNGLSEKIIDNISVSASSEMQSNDVLMRATSSLNHNGNLMFKMLQSRRSFDIIDKLSCENIETNTFNFDHIVYDSLANSKNVPTIGIIVMPLSLKGNKEQIVVSSEENSVPASDEPVDYQVLISESNSSYPANLLTGSEALMPEVDCDKEGIGGITLLSTDQDVAVISSPADL</sequence>
<evidence type="ECO:0000256" key="6">
    <source>
        <dbReference type="ARBA" id="ARBA00022833"/>
    </source>
</evidence>
<protein>
    <submittedName>
        <fullName evidence="14">Zinc finger protein 341</fullName>
    </submittedName>
</protein>
<dbReference type="Proteomes" id="UP001219518">
    <property type="component" value="Unassembled WGS sequence"/>
</dbReference>
<keyword evidence="3" id="KW-0479">Metal-binding</keyword>
<comment type="subcellular location">
    <subcellularLocation>
        <location evidence="2">Nucleus</location>
    </subcellularLocation>
</comment>
<dbReference type="GO" id="GO:0000981">
    <property type="term" value="F:DNA-binding transcription factor activity, RNA polymerase II-specific"/>
    <property type="evidence" value="ECO:0007669"/>
    <property type="project" value="TreeGrafter"/>
</dbReference>
<dbReference type="FunFam" id="3.30.160.60:FF:000097">
    <property type="entry name" value="Zinc finger protein"/>
    <property type="match status" value="1"/>
</dbReference>
<keyword evidence="9" id="KW-0804">Transcription</keyword>
<dbReference type="InterPro" id="IPR050752">
    <property type="entry name" value="C2H2-ZF_domain"/>
</dbReference>
<keyword evidence="6" id="KW-0862">Zinc</keyword>
<proteinExistence type="predicted"/>
<feature type="domain" description="C2H2-type" evidence="13">
    <location>
        <begin position="1413"/>
        <end position="1435"/>
    </location>
</feature>
<evidence type="ECO:0000313" key="15">
    <source>
        <dbReference type="Proteomes" id="UP001219518"/>
    </source>
</evidence>
<dbReference type="InterPro" id="IPR013087">
    <property type="entry name" value="Znf_C2H2_type"/>
</dbReference>
<keyword evidence="4" id="KW-0677">Repeat</keyword>
<evidence type="ECO:0000256" key="4">
    <source>
        <dbReference type="ARBA" id="ARBA00022737"/>
    </source>
</evidence>
<keyword evidence="5 11" id="KW-0863">Zinc-finger</keyword>
<keyword evidence="7" id="KW-0805">Transcription regulation</keyword>
<organism evidence="14 15">
    <name type="scientific">Frankliniella fusca</name>
    <dbReference type="NCBI Taxonomy" id="407009"/>
    <lineage>
        <taxon>Eukaryota</taxon>
        <taxon>Metazoa</taxon>
        <taxon>Ecdysozoa</taxon>
        <taxon>Arthropoda</taxon>
        <taxon>Hexapoda</taxon>
        <taxon>Insecta</taxon>
        <taxon>Pterygota</taxon>
        <taxon>Neoptera</taxon>
        <taxon>Paraneoptera</taxon>
        <taxon>Thysanoptera</taxon>
        <taxon>Terebrantia</taxon>
        <taxon>Thripoidea</taxon>
        <taxon>Thripidae</taxon>
        <taxon>Frankliniella</taxon>
    </lineage>
</organism>
<dbReference type="PANTHER" id="PTHR24384">
    <property type="entry name" value="FINGER PUTATIVE TRANSCRIPTION FACTOR FAMILY-RELATED"/>
    <property type="match status" value="1"/>
</dbReference>
<reference evidence="14" key="2">
    <citation type="journal article" date="2023" name="BMC Genomics">
        <title>Pest status, molecular evolution, and epigenetic factors derived from the genome assembly of Frankliniella fusca, a thysanopteran phytovirus vector.</title>
        <authorList>
            <person name="Catto M.A."/>
            <person name="Labadie P.E."/>
            <person name="Jacobson A.L."/>
            <person name="Kennedy G.G."/>
            <person name="Srinivasan R."/>
            <person name="Hunt B.G."/>
        </authorList>
    </citation>
    <scope>NUCLEOTIDE SEQUENCE</scope>
    <source>
        <strain evidence="14">PL_HMW_Pooled</strain>
    </source>
</reference>
<keyword evidence="15" id="KW-1185">Reference proteome</keyword>
<evidence type="ECO:0000313" key="14">
    <source>
        <dbReference type="EMBL" id="KAK3909000.1"/>
    </source>
</evidence>
<dbReference type="Pfam" id="PF00096">
    <property type="entry name" value="zf-C2H2"/>
    <property type="match status" value="5"/>
</dbReference>
<feature type="domain" description="C2H2-type" evidence="13">
    <location>
        <begin position="1504"/>
        <end position="1531"/>
    </location>
</feature>
<evidence type="ECO:0000256" key="7">
    <source>
        <dbReference type="ARBA" id="ARBA00023015"/>
    </source>
</evidence>
<feature type="domain" description="C2H2-type" evidence="13">
    <location>
        <begin position="1596"/>
        <end position="1625"/>
    </location>
</feature>
<dbReference type="GO" id="GO:0008270">
    <property type="term" value="F:zinc ion binding"/>
    <property type="evidence" value="ECO:0007669"/>
    <property type="project" value="UniProtKB-KW"/>
</dbReference>
<dbReference type="PROSITE" id="PS50157">
    <property type="entry name" value="ZINC_FINGER_C2H2_2"/>
    <property type="match status" value="11"/>
</dbReference>
<feature type="domain" description="C2H2-type" evidence="13">
    <location>
        <begin position="1678"/>
        <end position="1705"/>
    </location>
</feature>
<keyword evidence="10" id="KW-0539">Nucleus</keyword>